<name>A0A9P5PEA3_9AGAR</name>
<evidence type="ECO:0000313" key="2">
    <source>
        <dbReference type="EMBL" id="KAF9062273.1"/>
    </source>
</evidence>
<gene>
    <name evidence="2" type="ORF">BDP27DRAFT_1233864</name>
</gene>
<comment type="caution">
    <text evidence="2">The sequence shown here is derived from an EMBL/GenBank/DDBJ whole genome shotgun (WGS) entry which is preliminary data.</text>
</comment>
<organism evidence="2 3">
    <name type="scientific">Rhodocollybia butyracea</name>
    <dbReference type="NCBI Taxonomy" id="206335"/>
    <lineage>
        <taxon>Eukaryota</taxon>
        <taxon>Fungi</taxon>
        <taxon>Dikarya</taxon>
        <taxon>Basidiomycota</taxon>
        <taxon>Agaricomycotina</taxon>
        <taxon>Agaricomycetes</taxon>
        <taxon>Agaricomycetidae</taxon>
        <taxon>Agaricales</taxon>
        <taxon>Marasmiineae</taxon>
        <taxon>Omphalotaceae</taxon>
        <taxon>Rhodocollybia</taxon>
    </lineage>
</organism>
<dbReference type="Pfam" id="PF00270">
    <property type="entry name" value="DEAD"/>
    <property type="match status" value="1"/>
</dbReference>
<dbReference type="InterPro" id="IPR011545">
    <property type="entry name" value="DEAD/DEAH_box_helicase_dom"/>
</dbReference>
<proteinExistence type="predicted"/>
<dbReference type="AlphaFoldDB" id="A0A9P5PEA3"/>
<protein>
    <recommendedName>
        <fullName evidence="1">DEAD/DEAH-box helicase domain-containing protein</fullName>
    </recommendedName>
</protein>
<keyword evidence="3" id="KW-1185">Reference proteome</keyword>
<dbReference type="Proteomes" id="UP000772434">
    <property type="component" value="Unassembled WGS sequence"/>
</dbReference>
<dbReference type="OrthoDB" id="3260945at2759"/>
<dbReference type="InterPro" id="IPR027417">
    <property type="entry name" value="P-loop_NTPase"/>
</dbReference>
<dbReference type="SUPFAM" id="SSF52540">
    <property type="entry name" value="P-loop containing nucleoside triphosphate hydrolases"/>
    <property type="match status" value="1"/>
</dbReference>
<sequence>MSQPRWISQEGTDTLNHVVSARIPQWELGLWDFQREWIPLVLDCQNLVAFTATGDGKSVLFLVPILIHLKLSTNPLQYTQVPVQHQAVAMVITPTRG</sequence>
<dbReference type="EMBL" id="JADNRY010000177">
    <property type="protein sequence ID" value="KAF9062273.1"/>
    <property type="molecule type" value="Genomic_DNA"/>
</dbReference>
<dbReference type="GO" id="GO:0003676">
    <property type="term" value="F:nucleic acid binding"/>
    <property type="evidence" value="ECO:0007669"/>
    <property type="project" value="InterPro"/>
</dbReference>
<feature type="domain" description="DEAD/DEAH-box helicase" evidence="1">
    <location>
        <begin position="32"/>
        <end position="96"/>
    </location>
</feature>
<dbReference type="GO" id="GO:0005524">
    <property type="term" value="F:ATP binding"/>
    <property type="evidence" value="ECO:0007669"/>
    <property type="project" value="InterPro"/>
</dbReference>
<reference evidence="2" key="1">
    <citation type="submission" date="2020-11" db="EMBL/GenBank/DDBJ databases">
        <authorList>
            <consortium name="DOE Joint Genome Institute"/>
            <person name="Ahrendt S."/>
            <person name="Riley R."/>
            <person name="Andreopoulos W."/>
            <person name="Labutti K."/>
            <person name="Pangilinan J."/>
            <person name="Ruiz-Duenas F.J."/>
            <person name="Barrasa J.M."/>
            <person name="Sanchez-Garcia M."/>
            <person name="Camarero S."/>
            <person name="Miyauchi S."/>
            <person name="Serrano A."/>
            <person name="Linde D."/>
            <person name="Babiker R."/>
            <person name="Drula E."/>
            <person name="Ayuso-Fernandez I."/>
            <person name="Pacheco R."/>
            <person name="Padilla G."/>
            <person name="Ferreira P."/>
            <person name="Barriuso J."/>
            <person name="Kellner H."/>
            <person name="Castanera R."/>
            <person name="Alfaro M."/>
            <person name="Ramirez L."/>
            <person name="Pisabarro A.G."/>
            <person name="Kuo A."/>
            <person name="Tritt A."/>
            <person name="Lipzen A."/>
            <person name="He G."/>
            <person name="Yan M."/>
            <person name="Ng V."/>
            <person name="Cullen D."/>
            <person name="Martin F."/>
            <person name="Rosso M.-N."/>
            <person name="Henrissat B."/>
            <person name="Hibbett D."/>
            <person name="Martinez A.T."/>
            <person name="Grigoriev I.V."/>
        </authorList>
    </citation>
    <scope>NUCLEOTIDE SEQUENCE</scope>
    <source>
        <strain evidence="2">AH 40177</strain>
    </source>
</reference>
<dbReference type="Gene3D" id="3.40.50.300">
    <property type="entry name" value="P-loop containing nucleotide triphosphate hydrolases"/>
    <property type="match status" value="1"/>
</dbReference>
<accession>A0A9P5PEA3</accession>
<evidence type="ECO:0000259" key="1">
    <source>
        <dbReference type="Pfam" id="PF00270"/>
    </source>
</evidence>
<evidence type="ECO:0000313" key="3">
    <source>
        <dbReference type="Proteomes" id="UP000772434"/>
    </source>
</evidence>